<reference evidence="4" key="1">
    <citation type="journal article" date="2019" name="bioRxiv">
        <title>The Genome of the Zebra Mussel, Dreissena polymorpha: A Resource for Invasive Species Research.</title>
        <authorList>
            <person name="McCartney M.A."/>
            <person name="Auch B."/>
            <person name="Kono T."/>
            <person name="Mallez S."/>
            <person name="Zhang Y."/>
            <person name="Obille A."/>
            <person name="Becker A."/>
            <person name="Abrahante J.E."/>
            <person name="Garbe J."/>
            <person name="Badalamenti J.P."/>
            <person name="Herman A."/>
            <person name="Mangelson H."/>
            <person name="Liachko I."/>
            <person name="Sullivan S."/>
            <person name="Sone E.D."/>
            <person name="Koren S."/>
            <person name="Silverstein K.A.T."/>
            <person name="Beckman K.B."/>
            <person name="Gohl D.M."/>
        </authorList>
    </citation>
    <scope>NUCLEOTIDE SEQUENCE</scope>
    <source>
        <strain evidence="4">Duluth1</strain>
        <tissue evidence="4">Whole animal</tissue>
    </source>
</reference>
<accession>A0A9D4NAY0</accession>
<evidence type="ECO:0000259" key="2">
    <source>
        <dbReference type="Pfam" id="PF23571"/>
    </source>
</evidence>
<dbReference type="PANTHER" id="PTHR31901:SF9">
    <property type="entry name" value="GH3 DOMAIN-CONTAINING PROTEIN"/>
    <property type="match status" value="1"/>
</dbReference>
<dbReference type="EMBL" id="JAIWYP010000001">
    <property type="protein sequence ID" value="KAH3890439.1"/>
    <property type="molecule type" value="Genomic_DNA"/>
</dbReference>
<dbReference type="Pfam" id="PF03321">
    <property type="entry name" value="GH3"/>
    <property type="match status" value="1"/>
</dbReference>
<keyword evidence="5" id="KW-1185">Reference proteome</keyword>
<dbReference type="InterPro" id="IPR004993">
    <property type="entry name" value="GH3"/>
</dbReference>
<dbReference type="GO" id="GO:0005737">
    <property type="term" value="C:cytoplasm"/>
    <property type="evidence" value="ECO:0007669"/>
    <property type="project" value="TreeGrafter"/>
</dbReference>
<comment type="caution">
    <text evidence="4">The sequence shown here is derived from an EMBL/GenBank/DDBJ whole genome shotgun (WGS) entry which is preliminary data.</text>
</comment>
<protein>
    <submittedName>
        <fullName evidence="4">Uncharacterized protein</fullName>
    </submittedName>
</protein>
<evidence type="ECO:0000259" key="3">
    <source>
        <dbReference type="Pfam" id="PF23572"/>
    </source>
</evidence>
<keyword evidence="1" id="KW-0812">Transmembrane</keyword>
<evidence type="ECO:0000256" key="1">
    <source>
        <dbReference type="SAM" id="Phobius"/>
    </source>
</evidence>
<feature type="domain" description="GH3 middle" evidence="2">
    <location>
        <begin position="461"/>
        <end position="533"/>
    </location>
</feature>
<feature type="domain" description="GH3 C-terminal" evidence="3">
    <location>
        <begin position="563"/>
        <end position="664"/>
    </location>
</feature>
<keyword evidence="1" id="KW-0472">Membrane</keyword>
<organism evidence="4 5">
    <name type="scientific">Dreissena polymorpha</name>
    <name type="common">Zebra mussel</name>
    <name type="synonym">Mytilus polymorpha</name>
    <dbReference type="NCBI Taxonomy" id="45954"/>
    <lineage>
        <taxon>Eukaryota</taxon>
        <taxon>Metazoa</taxon>
        <taxon>Spiralia</taxon>
        <taxon>Lophotrochozoa</taxon>
        <taxon>Mollusca</taxon>
        <taxon>Bivalvia</taxon>
        <taxon>Autobranchia</taxon>
        <taxon>Heteroconchia</taxon>
        <taxon>Euheterodonta</taxon>
        <taxon>Imparidentia</taxon>
        <taxon>Neoheterodontei</taxon>
        <taxon>Myida</taxon>
        <taxon>Dreissenoidea</taxon>
        <taxon>Dreissenidae</taxon>
        <taxon>Dreissena</taxon>
    </lineage>
</organism>
<dbReference type="Proteomes" id="UP000828390">
    <property type="component" value="Unassembled WGS sequence"/>
</dbReference>
<evidence type="ECO:0000313" key="5">
    <source>
        <dbReference type="Proteomes" id="UP000828390"/>
    </source>
</evidence>
<evidence type="ECO:0000313" key="4">
    <source>
        <dbReference type="EMBL" id="KAH3890439.1"/>
    </source>
</evidence>
<dbReference type="OrthoDB" id="6101895at2759"/>
<reference evidence="4" key="2">
    <citation type="submission" date="2020-11" db="EMBL/GenBank/DDBJ databases">
        <authorList>
            <person name="McCartney M.A."/>
            <person name="Auch B."/>
            <person name="Kono T."/>
            <person name="Mallez S."/>
            <person name="Becker A."/>
            <person name="Gohl D.M."/>
            <person name="Silverstein K.A.T."/>
            <person name="Koren S."/>
            <person name="Bechman K.B."/>
            <person name="Herman A."/>
            <person name="Abrahante J.E."/>
            <person name="Garbe J."/>
        </authorList>
    </citation>
    <scope>NUCLEOTIDE SEQUENCE</scope>
    <source>
        <strain evidence="4">Duluth1</strain>
        <tissue evidence="4">Whole animal</tissue>
    </source>
</reference>
<keyword evidence="1" id="KW-1133">Transmembrane helix</keyword>
<sequence length="682" mass="77970">MIVSRYMRETLISMTKMHALKAYKTAACGLAFRVTNEVILLASNMGRWRPKRWTPTSVVQIILGVMVTVLLAHTWQQPTCLLHIKPALITGVGLCTIMICVDILLHKPGSTHNIVSLLKQYVLQRALYAVGLIMHRKFRKLCINVYEQQQKLLAEIISANKETQVARSLRVDSVHDVHEFRTKVPLTSYKDYERFTEIVCNDESSNVFFPGKVDFIAKTSGTTSGKSKLFPKSLRLLRRLSGKWLLLSQKCFMEIPRNNYLRKWLAVRVEPRTQKSNSSITVGPISGVASSYSLNPYVAPDVVRTMSNENYVIYLNLLFGLKTKDICNLFFSTSQMGVYFFKELERNWQQICDDIENGSLSDTVNLSPDVREALIKELGGCDVITARRLRQEFRKGFQDIVPRLWPECAGVFCLATGCFEKHADILRRKYLGSLRVFSTFHAGSEAFYGVNTHLLADDITYTAMTPFIFFEFIPEAHVDEDQPETLLCNQVEVGERYELVVTTWEGLYRYRSEDVVQIAGFEGTVPVYKYCRRRGDILCVCTERVPEFLLADAVEWCIAANRKSYVDFISTESYNLPGASGRGYYVIFIEMQSGHHLTETETALVDSELMRLHDGYHSFRESGKITPVKVVQVAPRTFELLSREIMAQNQSTVMQFKLPRIIRTLSFLTFLMQRSECETDHG</sequence>
<dbReference type="InterPro" id="IPR055378">
    <property type="entry name" value="GH3_C"/>
</dbReference>
<dbReference type="GO" id="GO:0016881">
    <property type="term" value="F:acid-amino acid ligase activity"/>
    <property type="evidence" value="ECO:0007669"/>
    <property type="project" value="TreeGrafter"/>
</dbReference>
<dbReference type="Pfam" id="PF23572">
    <property type="entry name" value="GH3_C"/>
    <property type="match status" value="1"/>
</dbReference>
<dbReference type="PANTHER" id="PTHR31901">
    <property type="entry name" value="GH3 DOMAIN-CONTAINING PROTEIN"/>
    <property type="match status" value="1"/>
</dbReference>
<feature type="transmembrane region" description="Helical" evidence="1">
    <location>
        <begin position="53"/>
        <end position="75"/>
    </location>
</feature>
<name>A0A9D4NAY0_DREPO</name>
<dbReference type="Pfam" id="PF23571">
    <property type="entry name" value="GH3_M"/>
    <property type="match status" value="1"/>
</dbReference>
<dbReference type="AlphaFoldDB" id="A0A9D4NAY0"/>
<proteinExistence type="predicted"/>
<gene>
    <name evidence="4" type="ORF">DPMN_014520</name>
</gene>
<dbReference type="InterPro" id="IPR055377">
    <property type="entry name" value="GH3_M"/>
</dbReference>